<feature type="region of interest" description="Disordered" evidence="1">
    <location>
        <begin position="47"/>
        <end position="97"/>
    </location>
</feature>
<keyword evidence="4" id="KW-1185">Reference proteome</keyword>
<evidence type="ECO:0000313" key="4">
    <source>
        <dbReference type="Proteomes" id="UP000037288"/>
    </source>
</evidence>
<feature type="signal peptide" evidence="2">
    <location>
        <begin position="1"/>
        <end position="18"/>
    </location>
</feature>
<reference evidence="4" key="1">
    <citation type="submission" date="2015-07" db="EMBL/GenBank/DDBJ databases">
        <title>Draft genome sequence of Streptomyces sp. CMAA 1322, a bacterium isolated from Caatinga biome, from dry forest semiarid of Brazil.</title>
        <authorList>
            <person name="Santos S.N."/>
            <person name="Gacesa R."/>
            <person name="Taketani R.G."/>
            <person name="Long P.F."/>
            <person name="Melo I.S."/>
        </authorList>
    </citation>
    <scope>NUCLEOTIDE SEQUENCE [LARGE SCALE GENOMIC DNA]</scope>
    <source>
        <strain evidence="4">CMAA 1322</strain>
    </source>
</reference>
<feature type="compositionally biased region" description="Pro residues" evidence="1">
    <location>
        <begin position="76"/>
        <end position="85"/>
    </location>
</feature>
<dbReference type="Proteomes" id="UP000037288">
    <property type="component" value="Unassembled WGS sequence"/>
</dbReference>
<evidence type="ECO:0000256" key="2">
    <source>
        <dbReference type="SAM" id="SignalP"/>
    </source>
</evidence>
<dbReference type="AlphaFoldDB" id="A0A0K9XKW7"/>
<name>A0A0K9XKW7_9ACTN</name>
<protein>
    <recommendedName>
        <fullName evidence="5">Secreted protein</fullName>
    </recommendedName>
</protein>
<gene>
    <name evidence="3" type="ORF">AC230_00910</name>
</gene>
<dbReference type="EMBL" id="LFXA01000002">
    <property type="protein sequence ID" value="KNB53297.1"/>
    <property type="molecule type" value="Genomic_DNA"/>
</dbReference>
<evidence type="ECO:0000256" key="1">
    <source>
        <dbReference type="SAM" id="MobiDB-lite"/>
    </source>
</evidence>
<comment type="caution">
    <text evidence="3">The sequence shown here is derived from an EMBL/GenBank/DDBJ whole genome shotgun (WGS) entry which is preliminary data.</text>
</comment>
<feature type="compositionally biased region" description="Basic and acidic residues" evidence="1">
    <location>
        <begin position="87"/>
        <end position="97"/>
    </location>
</feature>
<accession>A0A0K9XKW7</accession>
<feature type="chain" id="PRO_5038835200" description="Secreted protein" evidence="2">
    <location>
        <begin position="19"/>
        <end position="97"/>
    </location>
</feature>
<organism evidence="3 4">
    <name type="scientific">Streptomyces caatingaensis</name>
    <dbReference type="NCBI Taxonomy" id="1678637"/>
    <lineage>
        <taxon>Bacteria</taxon>
        <taxon>Bacillati</taxon>
        <taxon>Actinomycetota</taxon>
        <taxon>Actinomycetes</taxon>
        <taxon>Kitasatosporales</taxon>
        <taxon>Streptomycetaceae</taxon>
        <taxon>Streptomyces</taxon>
    </lineage>
</organism>
<keyword evidence="2" id="KW-0732">Signal</keyword>
<evidence type="ECO:0000313" key="3">
    <source>
        <dbReference type="EMBL" id="KNB53297.1"/>
    </source>
</evidence>
<proteinExistence type="predicted"/>
<evidence type="ECO:0008006" key="5">
    <source>
        <dbReference type="Google" id="ProtNLM"/>
    </source>
</evidence>
<sequence>MTAALLSLLLVVSGGVTAAALDDAGEESSFSTELSVCDDRAPDALAPESRTTGVPHRFPARGSVPAVPTPRSHRPLLPPALPAPPRAEGERNTVLRC</sequence>
<dbReference type="PATRIC" id="fig|1678637.3.peg.192"/>